<feature type="region of interest" description="Disordered" evidence="1">
    <location>
        <begin position="362"/>
        <end position="386"/>
    </location>
</feature>
<accession>A0ABP9QA25</accession>
<evidence type="ECO:0000259" key="3">
    <source>
        <dbReference type="Pfam" id="PF07995"/>
    </source>
</evidence>
<dbReference type="RefSeq" id="WP_345702960.1">
    <property type="nucleotide sequence ID" value="NZ_BAABJP010000018.1"/>
</dbReference>
<dbReference type="SUPFAM" id="SSF50952">
    <property type="entry name" value="Soluble quinoprotein glucose dehydrogenase"/>
    <property type="match status" value="1"/>
</dbReference>
<keyword evidence="2" id="KW-0732">Signal</keyword>
<dbReference type="Gene3D" id="2.120.10.30">
    <property type="entry name" value="TolB, C-terminal domain"/>
    <property type="match status" value="1"/>
</dbReference>
<gene>
    <name evidence="4" type="ORF">GCM10023321_39940</name>
</gene>
<dbReference type="InterPro" id="IPR012938">
    <property type="entry name" value="Glc/Sorbosone_DH"/>
</dbReference>
<proteinExistence type="predicted"/>
<feature type="region of interest" description="Disordered" evidence="1">
    <location>
        <begin position="39"/>
        <end position="90"/>
    </location>
</feature>
<feature type="signal peptide" evidence="2">
    <location>
        <begin position="1"/>
        <end position="26"/>
    </location>
</feature>
<feature type="domain" description="Glucose/Sorbosone dehydrogenase" evidence="3">
    <location>
        <begin position="104"/>
        <end position="279"/>
    </location>
</feature>
<organism evidence="4 5">
    <name type="scientific">Pseudonocardia eucalypti</name>
    <dbReference type="NCBI Taxonomy" id="648755"/>
    <lineage>
        <taxon>Bacteria</taxon>
        <taxon>Bacillati</taxon>
        <taxon>Actinomycetota</taxon>
        <taxon>Actinomycetes</taxon>
        <taxon>Pseudonocardiales</taxon>
        <taxon>Pseudonocardiaceae</taxon>
        <taxon>Pseudonocardia</taxon>
    </lineage>
</organism>
<dbReference type="EMBL" id="BAABJP010000018">
    <property type="protein sequence ID" value="GAA5159184.1"/>
    <property type="molecule type" value="Genomic_DNA"/>
</dbReference>
<dbReference type="PROSITE" id="PS51257">
    <property type="entry name" value="PROKAR_LIPOPROTEIN"/>
    <property type="match status" value="1"/>
</dbReference>
<evidence type="ECO:0000313" key="5">
    <source>
        <dbReference type="Proteomes" id="UP001428817"/>
    </source>
</evidence>
<protein>
    <submittedName>
        <fullName evidence="4">PQQ-dependent sugar dehydrogenase</fullName>
    </submittedName>
</protein>
<evidence type="ECO:0000313" key="4">
    <source>
        <dbReference type="EMBL" id="GAA5159184.1"/>
    </source>
</evidence>
<sequence>MSRPPSRVSARRRWSFLVAAVALALAALFVAGCATFPDNGPREWREKPDDGGPLAAPPRIPDQEPESERPPPPGQQGGTPMPDGCTDPDPQVVATCLSPLSSVIVQPDAESALVAERPTGRILRVHKDKDPQLVATIPVDPSGGGLIGLVLSPSYAEDQLLYALVASPSDRRVVRLVPGDPPTPILTGLPRSGDDSGAIATGKEGELLVATGGDGSLGGKLLRIDTFGHPFKGNPAPGSPVYSSGLHSPGGMCVAPDTGAIWVTDRTPGRDALHMIRPGPLPEPAWTWPDRPGVAGCVAPPGALVIAERSASALFLLHSNAPGTFTGTPQTVLAGVYGRIGPLALAPDGLIWLGTTNKGAGGPVVSSDDRAVRIHPPAGSGGSGPE</sequence>
<feature type="compositionally biased region" description="Basic and acidic residues" evidence="1">
    <location>
        <begin position="40"/>
        <end position="50"/>
    </location>
</feature>
<dbReference type="InterPro" id="IPR011041">
    <property type="entry name" value="Quinoprot_gluc/sorb_DH_b-prop"/>
</dbReference>
<evidence type="ECO:0000256" key="2">
    <source>
        <dbReference type="SAM" id="SignalP"/>
    </source>
</evidence>
<dbReference type="Proteomes" id="UP001428817">
    <property type="component" value="Unassembled WGS sequence"/>
</dbReference>
<evidence type="ECO:0000256" key="1">
    <source>
        <dbReference type="SAM" id="MobiDB-lite"/>
    </source>
</evidence>
<dbReference type="Pfam" id="PF07995">
    <property type="entry name" value="GSDH"/>
    <property type="match status" value="1"/>
</dbReference>
<feature type="chain" id="PRO_5045320346" evidence="2">
    <location>
        <begin position="27"/>
        <end position="386"/>
    </location>
</feature>
<reference evidence="5" key="1">
    <citation type="journal article" date="2019" name="Int. J. Syst. Evol. Microbiol.">
        <title>The Global Catalogue of Microorganisms (GCM) 10K type strain sequencing project: providing services to taxonomists for standard genome sequencing and annotation.</title>
        <authorList>
            <consortium name="The Broad Institute Genomics Platform"/>
            <consortium name="The Broad Institute Genome Sequencing Center for Infectious Disease"/>
            <person name="Wu L."/>
            <person name="Ma J."/>
        </authorList>
    </citation>
    <scope>NUCLEOTIDE SEQUENCE [LARGE SCALE GENOMIC DNA]</scope>
    <source>
        <strain evidence="5">JCM 18303</strain>
    </source>
</reference>
<comment type="caution">
    <text evidence="4">The sequence shown here is derived from an EMBL/GenBank/DDBJ whole genome shotgun (WGS) entry which is preliminary data.</text>
</comment>
<dbReference type="InterPro" id="IPR011042">
    <property type="entry name" value="6-blade_b-propeller_TolB-like"/>
</dbReference>
<name>A0ABP9QA25_9PSEU</name>
<keyword evidence="5" id="KW-1185">Reference proteome</keyword>